<feature type="compositionally biased region" description="Basic and acidic residues" evidence="1">
    <location>
        <begin position="1"/>
        <end position="12"/>
    </location>
</feature>
<evidence type="ECO:0000313" key="4">
    <source>
        <dbReference type="Proteomes" id="UP000586976"/>
    </source>
</evidence>
<organism evidence="3 4">
    <name type="scientific">Streptomyces himalayensis subsp. aureolus</name>
    <dbReference type="NCBI Taxonomy" id="2758039"/>
    <lineage>
        <taxon>Bacteria</taxon>
        <taxon>Bacillati</taxon>
        <taxon>Actinomycetota</taxon>
        <taxon>Actinomycetes</taxon>
        <taxon>Kitasatosporales</taxon>
        <taxon>Streptomycetaceae</taxon>
        <taxon>Streptomyces</taxon>
        <taxon>Streptomyces himalayensis</taxon>
    </lineage>
</organism>
<accession>A0A7W2D8X3</accession>
<keyword evidence="4" id="KW-1185">Reference proteome</keyword>
<dbReference type="Proteomes" id="UP000586976">
    <property type="component" value="Unassembled WGS sequence"/>
</dbReference>
<name>A0A7W2D8X3_9ACTN</name>
<protein>
    <submittedName>
        <fullName evidence="3">Transposase</fullName>
    </submittedName>
</protein>
<comment type="caution">
    <text evidence="3">The sequence shown here is derived from an EMBL/GenBank/DDBJ whole genome shotgun (WGS) entry which is preliminary data.</text>
</comment>
<dbReference type="InterPro" id="IPR025668">
    <property type="entry name" value="Tnp_DDE_dom"/>
</dbReference>
<evidence type="ECO:0000256" key="1">
    <source>
        <dbReference type="SAM" id="MobiDB-lite"/>
    </source>
</evidence>
<feature type="domain" description="Transposase DDE" evidence="2">
    <location>
        <begin position="6"/>
        <end position="100"/>
    </location>
</feature>
<evidence type="ECO:0000313" key="3">
    <source>
        <dbReference type="EMBL" id="MBA4866737.1"/>
    </source>
</evidence>
<dbReference type="RefSeq" id="WP_181868102.1">
    <property type="nucleotide sequence ID" value="NZ_JACEQY010000072.1"/>
</dbReference>
<proteinExistence type="predicted"/>
<reference evidence="3 4" key="1">
    <citation type="submission" date="2020-07" db="EMBL/GenBank/DDBJ databases">
        <title>Streptomyces isolated from Indian soil.</title>
        <authorList>
            <person name="Mandal S."/>
            <person name="Maiti P.K."/>
        </authorList>
    </citation>
    <scope>NUCLEOTIDE SEQUENCE [LARGE SCALE GENOMIC DNA]</scope>
    <source>
        <strain evidence="3 4">PSKA54</strain>
    </source>
</reference>
<gene>
    <name evidence="3" type="ORF">H1V43_36680</name>
</gene>
<feature type="region of interest" description="Disordered" evidence="1">
    <location>
        <begin position="1"/>
        <end position="28"/>
    </location>
</feature>
<dbReference type="EMBL" id="JACEQY010000072">
    <property type="protein sequence ID" value="MBA4866737.1"/>
    <property type="molecule type" value="Genomic_DNA"/>
</dbReference>
<dbReference type="Pfam" id="PF13751">
    <property type="entry name" value="DDE_Tnp_1_6"/>
    <property type="match status" value="1"/>
</dbReference>
<dbReference type="AlphaFoldDB" id="A0A7W2D8X3"/>
<sequence length="125" mass="14366">MPFAEADRRSCPDRTGCTSSATRPRSVAVLPRPLHEIQTRNRLDQRTEQWQRRYAIRAGIEATLSQNVRAHGLRRSRYRGLARTHVQHVLTAMACNVTRVSDWISSTPRTRRRTTRFHALCAATT</sequence>
<evidence type="ECO:0000259" key="2">
    <source>
        <dbReference type="Pfam" id="PF13751"/>
    </source>
</evidence>